<keyword evidence="4" id="KW-0325">Glycoprotein</keyword>
<dbReference type="InterPro" id="IPR010255">
    <property type="entry name" value="Haem_peroxidase_sf"/>
</dbReference>
<dbReference type="GO" id="GO:0020037">
    <property type="term" value="F:heme binding"/>
    <property type="evidence" value="ECO:0007669"/>
    <property type="project" value="InterPro"/>
</dbReference>
<evidence type="ECO:0000256" key="3">
    <source>
        <dbReference type="ARBA" id="ARBA00022729"/>
    </source>
</evidence>
<dbReference type="PANTHER" id="PTHR11475:SF4">
    <property type="entry name" value="CHORION PEROXIDASE"/>
    <property type="match status" value="1"/>
</dbReference>
<gene>
    <name evidence="6" type="ORF">GSLYS_00002828001</name>
</gene>
<accession>A0AAV2H5F2</accession>
<organism evidence="6 7">
    <name type="scientific">Lymnaea stagnalis</name>
    <name type="common">Great pond snail</name>
    <name type="synonym">Helix stagnalis</name>
    <dbReference type="NCBI Taxonomy" id="6523"/>
    <lineage>
        <taxon>Eukaryota</taxon>
        <taxon>Metazoa</taxon>
        <taxon>Spiralia</taxon>
        <taxon>Lophotrochozoa</taxon>
        <taxon>Mollusca</taxon>
        <taxon>Gastropoda</taxon>
        <taxon>Heterobranchia</taxon>
        <taxon>Euthyneura</taxon>
        <taxon>Panpulmonata</taxon>
        <taxon>Hygrophila</taxon>
        <taxon>Lymnaeoidea</taxon>
        <taxon>Lymnaeidae</taxon>
        <taxon>Lymnaea</taxon>
    </lineage>
</organism>
<protein>
    <recommendedName>
        <fullName evidence="8">Peroxidase</fullName>
    </recommendedName>
</protein>
<evidence type="ECO:0000256" key="5">
    <source>
        <dbReference type="PIRSR" id="PIRSR619791-2"/>
    </source>
</evidence>
<evidence type="ECO:0000256" key="1">
    <source>
        <dbReference type="ARBA" id="ARBA00004613"/>
    </source>
</evidence>
<dbReference type="SUPFAM" id="SSF48113">
    <property type="entry name" value="Heme-dependent peroxidases"/>
    <property type="match status" value="1"/>
</dbReference>
<feature type="non-terminal residue" evidence="6">
    <location>
        <position position="1"/>
    </location>
</feature>
<sequence length="559" mass="62103">CDPTSRYRSFDGSCNNLRHPTFGVAGSTFRRILAPKYENGDGRTPRLTGVTGAKLPSPRLVSVAVHDPGNHTAVNVNLMVMQWAQFLDHDVTRTPTTVASAPCCTAELVRSGVLHPDVTTGGPCFPIIVGSNDRLFTDLTTRCRDFTRSDPAVDDNGIRQQYNAITPWIDGSQIYGHTEELARSLRTLVNGKLRVVTINGEDFLPADEAATDETCFKLQPGDYCFKAGDVRVNAYPGLSALHTMFLRYHNKICDRLKAIHGDWSDEILYQEARRLVIAVIQRISYDEFMVQILGQAASKYGLLFGNYSYNSSIDPALSNVFSTAAYRFGHSLVSDSLTINGQVVETGDLFMRPKFVLNSLKNLTEALLTENCQRADRWYTKGMTDRMFEKPGGPKTGQDIVALNIQRGRDHGLPPYNEWLAYFGLPIKTFDTMEQGAIRYRGVYSSVDDIDLYSGAIGEFPVNGGSVGGLYSLILGDQFRDLKFGDRFWFENLGDVSSFTSDQVKQIARIKFSKVICDTVTGADGIKKVQLNAFRPVSSTNVLTDCAAFPDLDIERFWV</sequence>
<keyword evidence="3" id="KW-0732">Signal</keyword>
<name>A0AAV2H5F2_LYMST</name>
<dbReference type="Pfam" id="PF03098">
    <property type="entry name" value="An_peroxidase"/>
    <property type="match status" value="1"/>
</dbReference>
<evidence type="ECO:0000256" key="4">
    <source>
        <dbReference type="ARBA" id="ARBA00023180"/>
    </source>
</evidence>
<dbReference type="PANTHER" id="PTHR11475">
    <property type="entry name" value="OXIDASE/PEROXIDASE"/>
    <property type="match status" value="1"/>
</dbReference>
<dbReference type="CDD" id="cd09823">
    <property type="entry name" value="peroxinectin_like"/>
    <property type="match status" value="1"/>
</dbReference>
<dbReference type="AlphaFoldDB" id="A0AAV2H5F2"/>
<dbReference type="GO" id="GO:0005576">
    <property type="term" value="C:extracellular region"/>
    <property type="evidence" value="ECO:0007669"/>
    <property type="project" value="UniProtKB-SubCell"/>
</dbReference>
<dbReference type="GO" id="GO:0004601">
    <property type="term" value="F:peroxidase activity"/>
    <property type="evidence" value="ECO:0007669"/>
    <property type="project" value="InterPro"/>
</dbReference>
<comment type="caution">
    <text evidence="6">The sequence shown here is derived from an EMBL/GenBank/DDBJ whole genome shotgun (WGS) entry which is preliminary data.</text>
</comment>
<dbReference type="PRINTS" id="PR00457">
    <property type="entry name" value="ANPEROXIDASE"/>
</dbReference>
<dbReference type="GO" id="GO:0006979">
    <property type="term" value="P:response to oxidative stress"/>
    <property type="evidence" value="ECO:0007669"/>
    <property type="project" value="InterPro"/>
</dbReference>
<dbReference type="InterPro" id="IPR019791">
    <property type="entry name" value="Haem_peroxidase_animal"/>
</dbReference>
<dbReference type="InterPro" id="IPR037120">
    <property type="entry name" value="Haem_peroxidase_sf_animal"/>
</dbReference>
<dbReference type="Proteomes" id="UP001497497">
    <property type="component" value="Unassembled WGS sequence"/>
</dbReference>
<evidence type="ECO:0000313" key="6">
    <source>
        <dbReference type="EMBL" id="CAL1528658.1"/>
    </source>
</evidence>
<dbReference type="EMBL" id="CAXITT010000035">
    <property type="protein sequence ID" value="CAL1528658.1"/>
    <property type="molecule type" value="Genomic_DNA"/>
</dbReference>
<evidence type="ECO:0000313" key="7">
    <source>
        <dbReference type="Proteomes" id="UP001497497"/>
    </source>
</evidence>
<keyword evidence="5" id="KW-0408">Iron</keyword>
<keyword evidence="2" id="KW-0964">Secreted</keyword>
<feature type="binding site" description="axial binding residue" evidence="5">
    <location>
        <position position="330"/>
    </location>
    <ligand>
        <name>heme b</name>
        <dbReference type="ChEBI" id="CHEBI:60344"/>
    </ligand>
    <ligandPart>
        <name>Fe</name>
        <dbReference type="ChEBI" id="CHEBI:18248"/>
    </ligandPart>
</feature>
<reference evidence="6 7" key="1">
    <citation type="submission" date="2024-04" db="EMBL/GenBank/DDBJ databases">
        <authorList>
            <consortium name="Genoscope - CEA"/>
            <person name="William W."/>
        </authorList>
    </citation>
    <scope>NUCLEOTIDE SEQUENCE [LARGE SCALE GENOMIC DNA]</scope>
</reference>
<dbReference type="Gene3D" id="1.10.640.10">
    <property type="entry name" value="Haem peroxidase domain superfamily, animal type"/>
    <property type="match status" value="1"/>
</dbReference>
<keyword evidence="7" id="KW-1185">Reference proteome</keyword>
<evidence type="ECO:0008006" key="8">
    <source>
        <dbReference type="Google" id="ProtNLM"/>
    </source>
</evidence>
<dbReference type="GO" id="GO:0046872">
    <property type="term" value="F:metal ion binding"/>
    <property type="evidence" value="ECO:0007669"/>
    <property type="project" value="UniProtKB-KW"/>
</dbReference>
<dbReference type="FunFam" id="1.10.640.10:FF:000003">
    <property type="entry name" value="chorion peroxidase"/>
    <property type="match status" value="1"/>
</dbReference>
<keyword evidence="5" id="KW-0479">Metal-binding</keyword>
<evidence type="ECO:0000256" key="2">
    <source>
        <dbReference type="ARBA" id="ARBA00022525"/>
    </source>
</evidence>
<comment type="subcellular location">
    <subcellularLocation>
        <location evidence="1">Secreted</location>
    </subcellularLocation>
</comment>
<keyword evidence="5" id="KW-0349">Heme</keyword>
<proteinExistence type="predicted"/>
<dbReference type="PROSITE" id="PS50292">
    <property type="entry name" value="PEROXIDASE_3"/>
    <property type="match status" value="1"/>
</dbReference>